<accession>A0ABR7YY38</accession>
<dbReference type="SUPFAM" id="SSF56801">
    <property type="entry name" value="Acetyl-CoA synthetase-like"/>
    <property type="match status" value="1"/>
</dbReference>
<reference evidence="4 5" key="1">
    <citation type="journal article" date="2020" name="Insects">
        <title>Bacteria Belonging to Pseudomonas typographi sp. nov. from the Bark Beetle Ips typographus Have Genomic Potential to Aid in the Host Ecology.</title>
        <authorList>
            <person name="Peral-Aranega E."/>
            <person name="Saati-Santamaria Z."/>
            <person name="Kolarik M."/>
            <person name="Rivas R."/>
            <person name="Garcia-Fraile P."/>
        </authorList>
    </citation>
    <scope>NUCLEOTIDE SEQUENCE [LARGE SCALE GENOMIC DNA]</scope>
    <source>
        <strain evidence="4 5">CA3A</strain>
    </source>
</reference>
<keyword evidence="4" id="KW-0436">Ligase</keyword>
<dbReference type="InterPro" id="IPR020845">
    <property type="entry name" value="AMP-binding_CS"/>
</dbReference>
<dbReference type="InterPro" id="IPR045851">
    <property type="entry name" value="AMP-bd_C_sf"/>
</dbReference>
<dbReference type="InterPro" id="IPR050237">
    <property type="entry name" value="ATP-dep_AMP-bd_enzyme"/>
</dbReference>
<evidence type="ECO:0000259" key="2">
    <source>
        <dbReference type="Pfam" id="PF00501"/>
    </source>
</evidence>
<gene>
    <name evidence="4" type="ORF">HAQ05_05130</name>
</gene>
<dbReference type="PANTHER" id="PTHR43767">
    <property type="entry name" value="LONG-CHAIN-FATTY-ACID--COA LIGASE"/>
    <property type="match status" value="1"/>
</dbReference>
<dbReference type="Gene3D" id="3.40.50.12780">
    <property type="entry name" value="N-terminal domain of ligase-like"/>
    <property type="match status" value="1"/>
</dbReference>
<feature type="domain" description="AMP-binding enzyme C-terminal" evidence="3">
    <location>
        <begin position="451"/>
        <end position="526"/>
    </location>
</feature>
<dbReference type="GO" id="GO:0016874">
    <property type="term" value="F:ligase activity"/>
    <property type="evidence" value="ECO:0007669"/>
    <property type="project" value="UniProtKB-KW"/>
</dbReference>
<dbReference type="EMBL" id="JAAOCA010000005">
    <property type="protein sequence ID" value="MBD1598095.1"/>
    <property type="molecule type" value="Genomic_DNA"/>
</dbReference>
<evidence type="ECO:0000313" key="5">
    <source>
        <dbReference type="Proteomes" id="UP000805841"/>
    </source>
</evidence>
<keyword evidence="1" id="KW-0472">Membrane</keyword>
<proteinExistence type="predicted"/>
<dbReference type="InterPro" id="IPR042099">
    <property type="entry name" value="ANL_N_sf"/>
</dbReference>
<organism evidence="4 5">
    <name type="scientific">Pseudomonas typographi</name>
    <dbReference type="NCBI Taxonomy" id="2715964"/>
    <lineage>
        <taxon>Bacteria</taxon>
        <taxon>Pseudomonadati</taxon>
        <taxon>Pseudomonadota</taxon>
        <taxon>Gammaproteobacteria</taxon>
        <taxon>Pseudomonadales</taxon>
        <taxon>Pseudomonadaceae</taxon>
        <taxon>Pseudomonas</taxon>
    </lineage>
</organism>
<dbReference type="Gene3D" id="3.30.300.30">
    <property type="match status" value="1"/>
</dbReference>
<name>A0ABR7YY38_9PSED</name>
<keyword evidence="1" id="KW-0812">Transmembrane</keyword>
<comment type="caution">
    <text evidence="4">The sequence shown here is derived from an EMBL/GenBank/DDBJ whole genome shotgun (WGS) entry which is preliminary data.</text>
</comment>
<feature type="transmembrane region" description="Helical" evidence="1">
    <location>
        <begin position="241"/>
        <end position="264"/>
    </location>
</feature>
<dbReference type="RefSeq" id="WP_190418086.1">
    <property type="nucleotide sequence ID" value="NZ_JAAOCA010000005.1"/>
</dbReference>
<dbReference type="PROSITE" id="PS00455">
    <property type="entry name" value="AMP_BINDING"/>
    <property type="match status" value="1"/>
</dbReference>
<dbReference type="Pfam" id="PF00501">
    <property type="entry name" value="AMP-binding"/>
    <property type="match status" value="1"/>
</dbReference>
<dbReference type="Pfam" id="PF13193">
    <property type="entry name" value="AMP-binding_C"/>
    <property type="match status" value="1"/>
</dbReference>
<dbReference type="Proteomes" id="UP000805841">
    <property type="component" value="Unassembled WGS sequence"/>
</dbReference>
<keyword evidence="5" id="KW-1185">Reference proteome</keyword>
<feature type="domain" description="AMP-dependent synthetase/ligase" evidence="2">
    <location>
        <begin position="41"/>
        <end position="399"/>
    </location>
</feature>
<evidence type="ECO:0000313" key="4">
    <source>
        <dbReference type="EMBL" id="MBD1598095.1"/>
    </source>
</evidence>
<dbReference type="InterPro" id="IPR025110">
    <property type="entry name" value="AMP-bd_C"/>
</dbReference>
<dbReference type="PANTHER" id="PTHR43767:SF1">
    <property type="entry name" value="NONRIBOSOMAL PEPTIDE SYNTHASE PES1 (EUROFUNG)-RELATED"/>
    <property type="match status" value="1"/>
</dbReference>
<evidence type="ECO:0000259" key="3">
    <source>
        <dbReference type="Pfam" id="PF13193"/>
    </source>
</evidence>
<evidence type="ECO:0000256" key="1">
    <source>
        <dbReference type="SAM" id="Phobius"/>
    </source>
</evidence>
<dbReference type="InterPro" id="IPR000873">
    <property type="entry name" value="AMP-dep_synth/lig_dom"/>
</dbReference>
<sequence length="541" mass="58159">MKQVEQMPASVVPDERDVRHASYYRRGFWRTEDLWASVYGAAARHPEKVALIEDDRSLTFDQLIGAASRLAGGMHRQGLRPGDLVLIQARNSIDATLSMLACACLGAVMAPIPPMFSASQIAAICGNADARMLIALGEPKEITRAIEGVQAAGTTTTLVVPDDYQGAAHACTWSQLSAGTGQWLHAPVDAQALALLVYSSGTTGTPKGVMHSANTLRFAIVQRALAQQVSVDDICLVAAQFGFVGSAVFGLLACAVLGLTTVVMRSWNGDDALRLIARHRITYGLLMPTHVHDLLHSPLLGEVDVASFRHCSMSGLSREQRLAVRERLCPQPFAAYGMSECLGLASSRPQDTLASQLGSDGAPLPGNEVRIVDARGEALPSGEVGEILVRGPCCFLGYYGNPSLTSKTLLADGWLRTGDLGRLDADGHVVYVAREKDVIRRGGVNIYPGDTEAVLVCHPRIEHVALVGYPDERLGERACACVITCDKAAITLAELCAWLESRGVARYAWPERVAHFDSFPRSASLKVQKAVLAQWLQEMAP</sequence>
<keyword evidence="1" id="KW-1133">Transmembrane helix</keyword>
<protein>
    <submittedName>
        <fullName evidence="4">Acyl--CoA ligase</fullName>
    </submittedName>
</protein>